<dbReference type="Proteomes" id="UP000436088">
    <property type="component" value="Unassembled WGS sequence"/>
</dbReference>
<gene>
    <name evidence="3" type="ORF">F3Y22_tig00113724pilonHSYRG00271</name>
</gene>
<dbReference type="EMBL" id="VEPZ02001719">
    <property type="protein sequence ID" value="KAE8661773.1"/>
    <property type="molecule type" value="Genomic_DNA"/>
</dbReference>
<feature type="repeat" description="PPR" evidence="2">
    <location>
        <begin position="22"/>
        <end position="55"/>
    </location>
</feature>
<dbReference type="Gene3D" id="1.25.40.10">
    <property type="entry name" value="Tetratricopeptide repeat domain"/>
    <property type="match status" value="2"/>
</dbReference>
<dbReference type="PROSITE" id="PS51375">
    <property type="entry name" value="PPR"/>
    <property type="match status" value="2"/>
</dbReference>
<protein>
    <recommendedName>
        <fullName evidence="5">Pentatricopeptide repeat-containing protein</fullName>
    </recommendedName>
</protein>
<evidence type="ECO:0000256" key="2">
    <source>
        <dbReference type="PROSITE-ProRule" id="PRU00708"/>
    </source>
</evidence>
<accession>A0A6A2WN48</accession>
<evidence type="ECO:0000256" key="1">
    <source>
        <dbReference type="ARBA" id="ARBA00022737"/>
    </source>
</evidence>
<dbReference type="PANTHER" id="PTHR47926:SF477">
    <property type="entry name" value="PENTATRICOPEPTIDE REPEAT-CONTAINING PROTEIN"/>
    <property type="match status" value="1"/>
</dbReference>
<keyword evidence="1" id="KW-0677">Repeat</keyword>
<dbReference type="Pfam" id="PF13041">
    <property type="entry name" value="PPR_2"/>
    <property type="match status" value="2"/>
</dbReference>
<dbReference type="NCBIfam" id="TIGR00756">
    <property type="entry name" value="PPR"/>
    <property type="match status" value="2"/>
</dbReference>
<comment type="caution">
    <text evidence="3">The sequence shown here is derived from an EMBL/GenBank/DDBJ whole genome shotgun (WGS) entry which is preliminary data.</text>
</comment>
<evidence type="ECO:0000313" key="4">
    <source>
        <dbReference type="Proteomes" id="UP000436088"/>
    </source>
</evidence>
<keyword evidence="4" id="KW-1185">Reference proteome</keyword>
<evidence type="ECO:0000313" key="3">
    <source>
        <dbReference type="EMBL" id="KAE8661773.1"/>
    </source>
</evidence>
<dbReference type="InterPro" id="IPR046960">
    <property type="entry name" value="PPR_At4g14850-like_plant"/>
</dbReference>
<sequence>MYSKCGSLEDSLKVSQSMLVHDNISWASMIVGFTEHGYAEAVQMFKEMKSEGIRPDKITLSAILSACSSLYSLRKGKEIHGYAICAGLGNEELVCSTLIAVYSKWRALRLARKVFDMFVPKDLVSYLSLISGYAQSGLVQEAVLLFCAMMKSNLAVNSYTLSPAFGACAFPNESGIGAQLHALSVKVGLVSEVSVGSSLVKMYSECGDWKRRLIYS</sequence>
<dbReference type="GO" id="GO:0003723">
    <property type="term" value="F:RNA binding"/>
    <property type="evidence" value="ECO:0007669"/>
    <property type="project" value="InterPro"/>
</dbReference>
<dbReference type="AlphaFoldDB" id="A0A6A2WN48"/>
<organism evidence="3 4">
    <name type="scientific">Hibiscus syriacus</name>
    <name type="common">Rose of Sharon</name>
    <dbReference type="NCBI Taxonomy" id="106335"/>
    <lineage>
        <taxon>Eukaryota</taxon>
        <taxon>Viridiplantae</taxon>
        <taxon>Streptophyta</taxon>
        <taxon>Embryophyta</taxon>
        <taxon>Tracheophyta</taxon>
        <taxon>Spermatophyta</taxon>
        <taxon>Magnoliopsida</taxon>
        <taxon>eudicotyledons</taxon>
        <taxon>Gunneridae</taxon>
        <taxon>Pentapetalae</taxon>
        <taxon>rosids</taxon>
        <taxon>malvids</taxon>
        <taxon>Malvales</taxon>
        <taxon>Malvaceae</taxon>
        <taxon>Malvoideae</taxon>
        <taxon>Hibiscus</taxon>
    </lineage>
</organism>
<dbReference type="InterPro" id="IPR011990">
    <property type="entry name" value="TPR-like_helical_dom_sf"/>
</dbReference>
<reference evidence="3" key="1">
    <citation type="submission" date="2019-09" db="EMBL/GenBank/DDBJ databases">
        <title>Draft genome information of white flower Hibiscus syriacus.</title>
        <authorList>
            <person name="Kim Y.-M."/>
        </authorList>
    </citation>
    <scope>NUCLEOTIDE SEQUENCE [LARGE SCALE GENOMIC DNA]</scope>
    <source>
        <strain evidence="3">YM2019G1</strain>
    </source>
</reference>
<proteinExistence type="predicted"/>
<name>A0A6A2WN48_HIBSY</name>
<dbReference type="InterPro" id="IPR002885">
    <property type="entry name" value="PPR_rpt"/>
</dbReference>
<dbReference type="GO" id="GO:0009451">
    <property type="term" value="P:RNA modification"/>
    <property type="evidence" value="ECO:0007669"/>
    <property type="project" value="InterPro"/>
</dbReference>
<dbReference type="FunFam" id="1.25.40.10:FF:000344">
    <property type="entry name" value="Pentatricopeptide repeat-containing protein"/>
    <property type="match status" value="1"/>
</dbReference>
<feature type="repeat" description="PPR" evidence="2">
    <location>
        <begin position="122"/>
        <end position="156"/>
    </location>
</feature>
<evidence type="ECO:0008006" key="5">
    <source>
        <dbReference type="Google" id="ProtNLM"/>
    </source>
</evidence>
<dbReference type="PANTHER" id="PTHR47926">
    <property type="entry name" value="PENTATRICOPEPTIDE REPEAT-CONTAINING PROTEIN"/>
    <property type="match status" value="1"/>
</dbReference>